<evidence type="ECO:0000313" key="10">
    <source>
        <dbReference type="Proteomes" id="UP000034364"/>
    </source>
</evidence>
<protein>
    <recommendedName>
        <fullName evidence="6">Thioredoxin reductase</fullName>
        <ecNumber evidence="6">1.8.1.9</ecNumber>
    </recommendedName>
</protein>
<gene>
    <name evidence="9" type="ORF">UX87_C0016G0010</name>
</gene>
<evidence type="ECO:0000256" key="5">
    <source>
        <dbReference type="ARBA" id="ARBA00023284"/>
    </source>
</evidence>
<dbReference type="AlphaFoldDB" id="A0A0G1S2X5"/>
<evidence type="ECO:0000259" key="8">
    <source>
        <dbReference type="Pfam" id="PF07992"/>
    </source>
</evidence>
<dbReference type="EMBL" id="LCNV01000016">
    <property type="protein sequence ID" value="KKU63849.1"/>
    <property type="molecule type" value="Genomic_DNA"/>
</dbReference>
<accession>A0A0G1S2X5</accession>
<dbReference type="PATRIC" id="fig|1618353.3.peg.590"/>
<evidence type="ECO:0000256" key="1">
    <source>
        <dbReference type="ARBA" id="ARBA00022630"/>
    </source>
</evidence>
<organism evidence="9 10">
    <name type="scientific">Candidatus Amesbacteria bacterium GW2011_GWA1_47_16</name>
    <dbReference type="NCBI Taxonomy" id="1618353"/>
    <lineage>
        <taxon>Bacteria</taxon>
        <taxon>Candidatus Amesiibacteriota</taxon>
    </lineage>
</organism>
<evidence type="ECO:0000256" key="6">
    <source>
        <dbReference type="RuleBase" id="RU003880"/>
    </source>
</evidence>
<name>A0A0G1S2X5_9BACT</name>
<keyword evidence="3 6" id="KW-0560">Oxidoreductase</keyword>
<comment type="subunit">
    <text evidence="6">Homodimer.</text>
</comment>
<sequence length="312" mass="34284">MEDKKADTIIIGSGPAGLTAAIYTSRADLKTVVIAGSKWGGQLMLTTEVENFPGFPEGIIGPELMERMRRQAERFGTEIIDEDIVRLEKKDDCFAVKTANREMCGRTVIVSTGAVTRWLQVPGEEKLIGRGISSCAPCDAPFFKEKKVLVVGGGDAAMEEALVMTKFAREVVVVHRRDSFRASKIMQERVLKHPKITILWDTCLTEYLGEEKLKGVKLKNLKNGTVQEAEADGVFVAIGHLPATELFAGQLELDEKGFVIRGKNGKYLTMTNLDGVFAAGDVHDHSYKQAITAAGYGCEAALEVEKWLMEKK</sequence>
<proteinExistence type="inferred from homology"/>
<keyword evidence="2 6" id="KW-0274">FAD</keyword>
<dbReference type="PRINTS" id="PR00469">
    <property type="entry name" value="PNDRDTASEII"/>
</dbReference>
<keyword evidence="7" id="KW-0521">NADP</keyword>
<feature type="domain" description="FAD/NAD(P)-binding" evidence="8">
    <location>
        <begin position="7"/>
        <end position="295"/>
    </location>
</feature>
<dbReference type="GO" id="GO:0004791">
    <property type="term" value="F:thioredoxin-disulfide reductase (NADPH) activity"/>
    <property type="evidence" value="ECO:0007669"/>
    <property type="project" value="UniProtKB-UniRule"/>
</dbReference>
<dbReference type="NCBIfam" id="TIGR01292">
    <property type="entry name" value="TRX_reduct"/>
    <property type="match status" value="1"/>
</dbReference>
<keyword evidence="5 6" id="KW-0676">Redox-active center</keyword>
<dbReference type="InterPro" id="IPR005982">
    <property type="entry name" value="Thioredox_Rdtase"/>
</dbReference>
<evidence type="ECO:0000256" key="2">
    <source>
        <dbReference type="ARBA" id="ARBA00022827"/>
    </source>
</evidence>
<dbReference type="SUPFAM" id="SSF51905">
    <property type="entry name" value="FAD/NAD(P)-binding domain"/>
    <property type="match status" value="1"/>
</dbReference>
<dbReference type="Pfam" id="PF07992">
    <property type="entry name" value="Pyr_redox_2"/>
    <property type="match status" value="1"/>
</dbReference>
<dbReference type="InterPro" id="IPR023753">
    <property type="entry name" value="FAD/NAD-binding_dom"/>
</dbReference>
<dbReference type="EC" id="1.8.1.9" evidence="6"/>
<keyword evidence="1 6" id="KW-0285">Flavoprotein</keyword>
<reference evidence="9 10" key="1">
    <citation type="journal article" date="2015" name="Nature">
        <title>rRNA introns, odd ribosomes, and small enigmatic genomes across a large radiation of phyla.</title>
        <authorList>
            <person name="Brown C.T."/>
            <person name="Hug L.A."/>
            <person name="Thomas B.C."/>
            <person name="Sharon I."/>
            <person name="Castelle C.J."/>
            <person name="Singh A."/>
            <person name="Wilkins M.J."/>
            <person name="Williams K.H."/>
            <person name="Banfield J.F."/>
        </authorList>
    </citation>
    <scope>NUCLEOTIDE SEQUENCE [LARGE SCALE GENOMIC DNA]</scope>
</reference>
<dbReference type="PRINTS" id="PR00368">
    <property type="entry name" value="FADPNR"/>
</dbReference>
<dbReference type="InterPro" id="IPR050097">
    <property type="entry name" value="Ferredoxin-NADP_redctase_2"/>
</dbReference>
<evidence type="ECO:0000256" key="3">
    <source>
        <dbReference type="ARBA" id="ARBA00023002"/>
    </source>
</evidence>
<dbReference type="PANTHER" id="PTHR48105">
    <property type="entry name" value="THIOREDOXIN REDUCTASE 1-RELATED-RELATED"/>
    <property type="match status" value="1"/>
</dbReference>
<evidence type="ECO:0000256" key="4">
    <source>
        <dbReference type="ARBA" id="ARBA00023157"/>
    </source>
</evidence>
<comment type="cofactor">
    <cofactor evidence="7">
        <name>FAD</name>
        <dbReference type="ChEBI" id="CHEBI:57692"/>
    </cofactor>
    <text evidence="7">Binds 1 FAD per subunit.</text>
</comment>
<comment type="caution">
    <text evidence="9">The sequence shown here is derived from an EMBL/GenBank/DDBJ whole genome shotgun (WGS) entry which is preliminary data.</text>
</comment>
<dbReference type="GO" id="GO:0019430">
    <property type="term" value="P:removal of superoxide radicals"/>
    <property type="evidence" value="ECO:0007669"/>
    <property type="project" value="UniProtKB-UniRule"/>
</dbReference>
<evidence type="ECO:0000313" key="9">
    <source>
        <dbReference type="EMBL" id="KKU63849.1"/>
    </source>
</evidence>
<evidence type="ECO:0000256" key="7">
    <source>
        <dbReference type="RuleBase" id="RU003881"/>
    </source>
</evidence>
<dbReference type="InterPro" id="IPR008255">
    <property type="entry name" value="Pyr_nucl-diS_OxRdtase_2_AS"/>
</dbReference>
<dbReference type="GO" id="GO:0005737">
    <property type="term" value="C:cytoplasm"/>
    <property type="evidence" value="ECO:0007669"/>
    <property type="project" value="InterPro"/>
</dbReference>
<dbReference type="PROSITE" id="PS00573">
    <property type="entry name" value="PYRIDINE_REDOX_2"/>
    <property type="match status" value="1"/>
</dbReference>
<comment type="similarity">
    <text evidence="6">Belongs to the class-II pyridine nucleotide-disulfide oxidoreductase family.</text>
</comment>
<keyword evidence="4" id="KW-1015">Disulfide bond</keyword>
<dbReference type="Gene3D" id="3.50.50.60">
    <property type="entry name" value="FAD/NAD(P)-binding domain"/>
    <property type="match status" value="2"/>
</dbReference>
<comment type="catalytic activity">
    <reaction evidence="6">
        <text>[thioredoxin]-dithiol + NADP(+) = [thioredoxin]-disulfide + NADPH + H(+)</text>
        <dbReference type="Rhea" id="RHEA:20345"/>
        <dbReference type="Rhea" id="RHEA-COMP:10698"/>
        <dbReference type="Rhea" id="RHEA-COMP:10700"/>
        <dbReference type="ChEBI" id="CHEBI:15378"/>
        <dbReference type="ChEBI" id="CHEBI:29950"/>
        <dbReference type="ChEBI" id="CHEBI:50058"/>
        <dbReference type="ChEBI" id="CHEBI:57783"/>
        <dbReference type="ChEBI" id="CHEBI:58349"/>
        <dbReference type="EC" id="1.8.1.9"/>
    </reaction>
</comment>
<dbReference type="InterPro" id="IPR036188">
    <property type="entry name" value="FAD/NAD-bd_sf"/>
</dbReference>
<dbReference type="Proteomes" id="UP000034364">
    <property type="component" value="Unassembled WGS sequence"/>
</dbReference>